<evidence type="ECO:0000256" key="3">
    <source>
        <dbReference type="ARBA" id="ARBA00023004"/>
    </source>
</evidence>
<dbReference type="PROSITE" id="PS51296">
    <property type="entry name" value="RIESKE"/>
    <property type="match status" value="1"/>
</dbReference>
<keyword evidence="3" id="KW-0408">Iron</keyword>
<evidence type="ECO:0000256" key="4">
    <source>
        <dbReference type="ARBA" id="ARBA00023014"/>
    </source>
</evidence>
<comment type="caution">
    <text evidence="6">The sequence shown here is derived from an EMBL/GenBank/DDBJ whole genome shotgun (WGS) entry which is preliminary data.</text>
</comment>
<proteinExistence type="predicted"/>
<keyword evidence="2" id="KW-0479">Metal-binding</keyword>
<keyword evidence="4" id="KW-0411">Iron-sulfur</keyword>
<keyword evidence="7" id="KW-1185">Reference proteome</keyword>
<organism evidence="6 7">
    <name type="scientific">Carboxylicivirga linearis</name>
    <dbReference type="NCBI Taxonomy" id="1628157"/>
    <lineage>
        <taxon>Bacteria</taxon>
        <taxon>Pseudomonadati</taxon>
        <taxon>Bacteroidota</taxon>
        <taxon>Bacteroidia</taxon>
        <taxon>Marinilabiliales</taxon>
        <taxon>Marinilabiliaceae</taxon>
        <taxon>Carboxylicivirga</taxon>
    </lineage>
</organism>
<name>A0ABS5JQ30_9BACT</name>
<dbReference type="RefSeq" id="WP_212212690.1">
    <property type="nucleotide sequence ID" value="NZ_JAGUCO010000001.1"/>
</dbReference>
<dbReference type="InterPro" id="IPR036922">
    <property type="entry name" value="Rieske_2Fe-2S_sf"/>
</dbReference>
<dbReference type="SUPFAM" id="SSF50022">
    <property type="entry name" value="ISP domain"/>
    <property type="match status" value="1"/>
</dbReference>
<evidence type="ECO:0000313" key="6">
    <source>
        <dbReference type="EMBL" id="MBS2096989.1"/>
    </source>
</evidence>
<evidence type="ECO:0000256" key="2">
    <source>
        <dbReference type="ARBA" id="ARBA00022723"/>
    </source>
</evidence>
<dbReference type="PROSITE" id="PS51257">
    <property type="entry name" value="PROKAR_LIPOPROTEIN"/>
    <property type="match status" value="1"/>
</dbReference>
<dbReference type="InterPro" id="IPR017941">
    <property type="entry name" value="Rieske_2Fe-2S"/>
</dbReference>
<evidence type="ECO:0000256" key="1">
    <source>
        <dbReference type="ARBA" id="ARBA00022714"/>
    </source>
</evidence>
<dbReference type="EMBL" id="JAGUCO010000001">
    <property type="protein sequence ID" value="MBS2096989.1"/>
    <property type="molecule type" value="Genomic_DNA"/>
</dbReference>
<accession>A0ABS5JQ30</accession>
<gene>
    <name evidence="6" type="ORF">KEM10_01790</name>
</gene>
<protein>
    <submittedName>
        <fullName evidence="6">Rieske 2Fe-2S domain-containing protein</fullName>
    </submittedName>
</protein>
<dbReference type="Proteomes" id="UP000708576">
    <property type="component" value="Unassembled WGS sequence"/>
</dbReference>
<reference evidence="6 7" key="1">
    <citation type="journal article" date="2015" name="Int. J. Syst. Evol. Microbiol.">
        <title>Carboxylicivirga linearis sp. nov., isolated from a sea cucumber culture pond.</title>
        <authorList>
            <person name="Wang F.Q."/>
            <person name="Zhou Y.X."/>
            <person name="Lin X.Z."/>
            <person name="Chen G.J."/>
            <person name="Du Z.J."/>
        </authorList>
    </citation>
    <scope>NUCLEOTIDE SEQUENCE [LARGE SCALE GENOMIC DNA]</scope>
    <source>
        <strain evidence="6 7">FB218</strain>
    </source>
</reference>
<sequence>MRKFWIISLITIVFLGCKKDTYNPIPNITFYGTINLDLPQYNYTSFTVTRSASGQIFGHNGVVVLKLSNYDIYAYDLMCPHEHDSPGYFFTKLATKGDIEVVCPQCESHFNLGANGAPIEGPAQHPLRQYQTSLNGSTLTIRNGY</sequence>
<evidence type="ECO:0000259" key="5">
    <source>
        <dbReference type="PROSITE" id="PS51296"/>
    </source>
</evidence>
<keyword evidence="1" id="KW-0001">2Fe-2S</keyword>
<dbReference type="Gene3D" id="2.102.10.10">
    <property type="entry name" value="Rieske [2Fe-2S] iron-sulphur domain"/>
    <property type="match status" value="1"/>
</dbReference>
<dbReference type="Pfam" id="PF00355">
    <property type="entry name" value="Rieske"/>
    <property type="match status" value="1"/>
</dbReference>
<feature type="domain" description="Rieske" evidence="5">
    <location>
        <begin position="62"/>
        <end position="141"/>
    </location>
</feature>
<evidence type="ECO:0000313" key="7">
    <source>
        <dbReference type="Proteomes" id="UP000708576"/>
    </source>
</evidence>